<dbReference type="InterPro" id="IPR032675">
    <property type="entry name" value="LRR_dom_sf"/>
</dbReference>
<dbReference type="PANTHER" id="PTHR31639">
    <property type="entry name" value="F-BOX PROTEIN-LIKE"/>
    <property type="match status" value="1"/>
</dbReference>
<protein>
    <submittedName>
        <fullName evidence="2">F-box/FBD/LRR-repeat protein At1g13570-like</fullName>
    </submittedName>
</protein>
<reference evidence="2" key="1">
    <citation type="submission" date="2025-08" db="UniProtKB">
        <authorList>
            <consortium name="RefSeq"/>
        </authorList>
    </citation>
    <scope>IDENTIFICATION</scope>
</reference>
<dbReference type="STRING" id="4097.A0A1S3YGV0"/>
<dbReference type="OMA" id="VKICATE"/>
<dbReference type="OrthoDB" id="1274461at2759"/>
<dbReference type="AlphaFoldDB" id="A0A1S3YGV0"/>
<feature type="domain" description="F-box/LRR-repeat protein 15/At3g58940/PEG3-like LRR" evidence="1">
    <location>
        <begin position="27"/>
        <end position="243"/>
    </location>
</feature>
<dbReference type="KEGG" id="nta:107776124"/>
<organism evidence="2">
    <name type="scientific">Nicotiana tabacum</name>
    <name type="common">Common tobacco</name>
    <dbReference type="NCBI Taxonomy" id="4097"/>
    <lineage>
        <taxon>Eukaryota</taxon>
        <taxon>Viridiplantae</taxon>
        <taxon>Streptophyta</taxon>
        <taxon>Embryophyta</taxon>
        <taxon>Tracheophyta</taxon>
        <taxon>Spermatophyta</taxon>
        <taxon>Magnoliopsida</taxon>
        <taxon>eudicotyledons</taxon>
        <taxon>Gunneridae</taxon>
        <taxon>Pentapetalae</taxon>
        <taxon>asterids</taxon>
        <taxon>lamiids</taxon>
        <taxon>Solanales</taxon>
        <taxon>Solanaceae</taxon>
        <taxon>Nicotianoideae</taxon>
        <taxon>Nicotianeae</taxon>
        <taxon>Nicotiana</taxon>
    </lineage>
</organism>
<sequence>MLHVGPITKFILCITSSSSYPEIDDLIYFLFRNGIQHFVLGLPLSGNPYKLPVSFFKCLQLTLLTLQNCSILPPSNFKGFDRLISLELRDVTISSKFLESLISNCLLLEQLVLRISEHLNGIEIKAPKLKSFDFTGSIRFLTLKDVPLLAKLSLADTRDDEKEGICDIAMFFESFSALEHLHLGNGSIELFAGTGGAVSKRFPFVLHCVKRLYLSDRCLGELEVISLAIGLIRSFSCLQYLAIEVVYLHVDGTSALESLEVEHFSDVTFNHLKEVNLKYIKGSKPLLQLMKLLLAKSPVLVRMLIESYQDEESATVKICATELSKFQRASPTAEVVFIKQNYLAKLISMYLAEIRSYCQV</sequence>
<dbReference type="Gene3D" id="3.80.10.10">
    <property type="entry name" value="Ribonuclease Inhibitor"/>
    <property type="match status" value="1"/>
</dbReference>
<accession>A0A1S3YGV0</accession>
<evidence type="ECO:0000313" key="2">
    <source>
        <dbReference type="RefSeq" id="XP_016451444.1"/>
    </source>
</evidence>
<dbReference type="SUPFAM" id="SSF52047">
    <property type="entry name" value="RNI-like"/>
    <property type="match status" value="1"/>
</dbReference>
<evidence type="ECO:0000259" key="1">
    <source>
        <dbReference type="Pfam" id="PF24758"/>
    </source>
</evidence>
<name>A0A1S3YGV0_TOBAC</name>
<dbReference type="PaxDb" id="4097-A0A1S3YGV0"/>
<dbReference type="Pfam" id="PF24758">
    <property type="entry name" value="LRR_At5g56370"/>
    <property type="match status" value="1"/>
</dbReference>
<dbReference type="InterPro" id="IPR055411">
    <property type="entry name" value="LRR_FXL15/At3g58940/PEG3-like"/>
</dbReference>
<dbReference type="RefSeq" id="XP_016451444.1">
    <property type="nucleotide sequence ID" value="XM_016595958.1"/>
</dbReference>
<gene>
    <name evidence="2" type="primary">LOC107776124</name>
</gene>
<dbReference type="PANTHER" id="PTHR31639:SF176">
    <property type="entry name" value="F-BOX DOMAIN-CONTAINING PROTEIN"/>
    <property type="match status" value="1"/>
</dbReference>
<proteinExistence type="predicted"/>